<gene>
    <name evidence="1" type="ORF">DPMN_049880</name>
</gene>
<dbReference type="EMBL" id="JAIWYP010000012">
    <property type="protein sequence ID" value="KAH3724078.1"/>
    <property type="molecule type" value="Genomic_DNA"/>
</dbReference>
<evidence type="ECO:0000313" key="2">
    <source>
        <dbReference type="Proteomes" id="UP000828390"/>
    </source>
</evidence>
<comment type="caution">
    <text evidence="1">The sequence shown here is derived from an EMBL/GenBank/DDBJ whole genome shotgun (WGS) entry which is preliminary data.</text>
</comment>
<reference evidence="1" key="2">
    <citation type="submission" date="2020-11" db="EMBL/GenBank/DDBJ databases">
        <authorList>
            <person name="McCartney M.A."/>
            <person name="Auch B."/>
            <person name="Kono T."/>
            <person name="Mallez S."/>
            <person name="Becker A."/>
            <person name="Gohl D.M."/>
            <person name="Silverstein K.A.T."/>
            <person name="Koren S."/>
            <person name="Bechman K.B."/>
            <person name="Herman A."/>
            <person name="Abrahante J.E."/>
            <person name="Garbe J."/>
        </authorList>
    </citation>
    <scope>NUCLEOTIDE SEQUENCE</scope>
    <source>
        <strain evidence="1">Duluth1</strain>
        <tissue evidence="1">Whole animal</tissue>
    </source>
</reference>
<keyword evidence="2" id="KW-1185">Reference proteome</keyword>
<dbReference type="AlphaFoldDB" id="A0A9D4HNR0"/>
<protein>
    <submittedName>
        <fullName evidence="1">Uncharacterized protein</fullName>
    </submittedName>
</protein>
<evidence type="ECO:0000313" key="1">
    <source>
        <dbReference type="EMBL" id="KAH3724078.1"/>
    </source>
</evidence>
<reference evidence="1" key="1">
    <citation type="journal article" date="2019" name="bioRxiv">
        <title>The Genome of the Zebra Mussel, Dreissena polymorpha: A Resource for Invasive Species Research.</title>
        <authorList>
            <person name="McCartney M.A."/>
            <person name="Auch B."/>
            <person name="Kono T."/>
            <person name="Mallez S."/>
            <person name="Zhang Y."/>
            <person name="Obille A."/>
            <person name="Becker A."/>
            <person name="Abrahante J.E."/>
            <person name="Garbe J."/>
            <person name="Badalamenti J.P."/>
            <person name="Herman A."/>
            <person name="Mangelson H."/>
            <person name="Liachko I."/>
            <person name="Sullivan S."/>
            <person name="Sone E.D."/>
            <person name="Koren S."/>
            <person name="Silverstein K.A.T."/>
            <person name="Beckman K.B."/>
            <person name="Gohl D.M."/>
        </authorList>
    </citation>
    <scope>NUCLEOTIDE SEQUENCE</scope>
    <source>
        <strain evidence="1">Duluth1</strain>
        <tissue evidence="1">Whole animal</tissue>
    </source>
</reference>
<name>A0A9D4HNR0_DREPO</name>
<organism evidence="1 2">
    <name type="scientific">Dreissena polymorpha</name>
    <name type="common">Zebra mussel</name>
    <name type="synonym">Mytilus polymorpha</name>
    <dbReference type="NCBI Taxonomy" id="45954"/>
    <lineage>
        <taxon>Eukaryota</taxon>
        <taxon>Metazoa</taxon>
        <taxon>Spiralia</taxon>
        <taxon>Lophotrochozoa</taxon>
        <taxon>Mollusca</taxon>
        <taxon>Bivalvia</taxon>
        <taxon>Autobranchia</taxon>
        <taxon>Heteroconchia</taxon>
        <taxon>Euheterodonta</taxon>
        <taxon>Imparidentia</taxon>
        <taxon>Neoheterodontei</taxon>
        <taxon>Myida</taxon>
        <taxon>Dreissenoidea</taxon>
        <taxon>Dreissenidae</taxon>
        <taxon>Dreissena</taxon>
    </lineage>
</organism>
<dbReference type="Proteomes" id="UP000828390">
    <property type="component" value="Unassembled WGS sequence"/>
</dbReference>
<accession>A0A9D4HNR0</accession>
<sequence>MLICVRSLAMPRRKRPSYGVQKKHKRSRLVLDESSPTSLDDGFLLDEDASMTENCEADTSLNTAFYEDKASQCGSPSSITAPDSAEVGDLVEITVPTRVESLCSDLSDIPKPFIINTHANDLELVSLHSDQGNGKTYIS</sequence>
<proteinExistence type="predicted"/>